<reference evidence="1 2" key="1">
    <citation type="submission" date="2020-12" db="EMBL/GenBank/DDBJ databases">
        <title>Complete genome sequence of Mycobacterium heckeshornense JCM 15655T, closely related to a pathogenic non-tuberculous mycobacterial species Mycobacterium xenopi.</title>
        <authorList>
            <person name="Yoshida M."/>
            <person name="Fukano H."/>
            <person name="Asakura T."/>
            <person name="Suzuki M."/>
            <person name="Hoshino Y."/>
        </authorList>
    </citation>
    <scope>NUCLEOTIDE SEQUENCE [LARGE SCALE GENOMIC DNA]</scope>
    <source>
        <strain evidence="1 2">JCM 15655</strain>
    </source>
</reference>
<protein>
    <submittedName>
        <fullName evidence="1">Uncharacterized protein</fullName>
    </submittedName>
</protein>
<accession>A0A2G8B636</accession>
<dbReference type="PANTHER" id="PTHR43883">
    <property type="entry name" value="SLR0207 PROTEIN"/>
    <property type="match status" value="1"/>
</dbReference>
<evidence type="ECO:0000313" key="1">
    <source>
        <dbReference type="EMBL" id="BCO34968.1"/>
    </source>
</evidence>
<keyword evidence="2" id="KW-1185">Reference proteome</keyword>
<name>A0A2G8B636_9MYCO</name>
<dbReference type="PANTHER" id="PTHR43883:SF1">
    <property type="entry name" value="GLUCONOKINASE"/>
    <property type="match status" value="1"/>
</dbReference>
<dbReference type="RefSeq" id="WP_048893088.1">
    <property type="nucleotide sequence ID" value="NZ_AP024237.1"/>
</dbReference>
<dbReference type="AlphaFoldDB" id="A0A2G8B636"/>
<dbReference type="STRING" id="110505.ACT16_19370"/>
<dbReference type="Gene3D" id="3.40.50.300">
    <property type="entry name" value="P-loop containing nucleotide triphosphate hydrolases"/>
    <property type="match status" value="1"/>
</dbReference>
<dbReference type="InterPro" id="IPR052732">
    <property type="entry name" value="Cell-binding_unc_protein"/>
</dbReference>
<dbReference type="Proteomes" id="UP000595446">
    <property type="component" value="Chromosome"/>
</dbReference>
<organism evidence="1 2">
    <name type="scientific">Mycobacterium heckeshornense</name>
    <dbReference type="NCBI Taxonomy" id="110505"/>
    <lineage>
        <taxon>Bacteria</taxon>
        <taxon>Bacillati</taxon>
        <taxon>Actinomycetota</taxon>
        <taxon>Actinomycetes</taxon>
        <taxon>Mycobacteriales</taxon>
        <taxon>Mycobacteriaceae</taxon>
        <taxon>Mycobacterium</taxon>
    </lineage>
</organism>
<dbReference type="InterPro" id="IPR027417">
    <property type="entry name" value="P-loop_NTPase"/>
</dbReference>
<proteinExistence type="predicted"/>
<dbReference type="SUPFAM" id="SSF56112">
    <property type="entry name" value="Protein kinase-like (PK-like)"/>
    <property type="match status" value="1"/>
</dbReference>
<gene>
    <name evidence="1" type="ORF">MHEC_14010</name>
</gene>
<dbReference type="EMBL" id="AP024237">
    <property type="protein sequence ID" value="BCO34968.1"/>
    <property type="molecule type" value="Genomic_DNA"/>
</dbReference>
<dbReference type="SUPFAM" id="SSF52540">
    <property type="entry name" value="P-loop containing nucleoside triphosphate hydrolases"/>
    <property type="match status" value="1"/>
</dbReference>
<dbReference type="InterPro" id="IPR011009">
    <property type="entry name" value="Kinase-like_dom_sf"/>
</dbReference>
<dbReference type="OrthoDB" id="9810277at2"/>
<evidence type="ECO:0000313" key="2">
    <source>
        <dbReference type="Proteomes" id="UP000595446"/>
    </source>
</evidence>
<dbReference type="Pfam" id="PF13671">
    <property type="entry name" value="AAA_33"/>
    <property type="match status" value="1"/>
</dbReference>
<sequence>MAEPYVEVRETHTGLVVLAGDRAYKGKKPITTDFLDFSTQDLREHAFVRELELNRRLAPASYLGIAHFNSPWAGTEEPVLVMRRHPDSSRLATMVQRGQHVADSLAAIAEVLARFHESAVRNQSVDAQGEQRAIHHRWRANITEMTDVAGTVVDPQRLKTIDELVSRFIAGRAALFNERIADRRILDGHGDLLADDIFCLPDGPEILDCLEFDDQLRYVDAIDDAAFLAMDLEFLGHKNLGELFLGNYVRLARDPAPRSLTDFYIAYRAVVRAKVDCVRYAQGNPDAAVEASRHLDIALQHLRAGAVRLALVGGGPGTGKTTLARGLAERVGAVVISTDEVRRELQDAGTIAGAAGVLNSGLYSEENVAAVYDEVLRQAHDHLVNGRSVILDATWRDPGRRDQARQLAAQTYSGTVELMCTTPVRTAVQRVGDRPAGSVSDATPEVASALADESWDWAEAHRIDTSRSPAESIDVSEDLWWRTV</sequence>